<dbReference type="Pfam" id="PF00085">
    <property type="entry name" value="Thioredoxin"/>
    <property type="match status" value="1"/>
</dbReference>
<dbReference type="AlphaFoldDB" id="A0A1J5SQW3"/>
<dbReference type="Proteomes" id="UP000183403">
    <property type="component" value="Unassembled WGS sequence"/>
</dbReference>
<dbReference type="SUPFAM" id="SSF52833">
    <property type="entry name" value="Thioredoxin-like"/>
    <property type="match status" value="1"/>
</dbReference>
<keyword evidence="2" id="KW-0249">Electron transport</keyword>
<organism evidence="8 9">
    <name type="scientific">Marine Group III euryarchaeote CG-Epi6</name>
    <dbReference type="NCBI Taxonomy" id="1889000"/>
    <lineage>
        <taxon>Archaea</taxon>
        <taxon>Methanobacteriati</taxon>
        <taxon>Thermoplasmatota</taxon>
        <taxon>Thermoplasmata</taxon>
        <taxon>Candidatus Thermoprofundales</taxon>
    </lineage>
</organism>
<evidence type="ECO:0000259" key="7">
    <source>
        <dbReference type="PROSITE" id="PS51352"/>
    </source>
</evidence>
<dbReference type="InterPro" id="IPR005746">
    <property type="entry name" value="Thioredoxin"/>
</dbReference>
<name>A0A1J5SQW3_9ARCH</name>
<dbReference type="CDD" id="cd02947">
    <property type="entry name" value="TRX_family"/>
    <property type="match status" value="1"/>
</dbReference>
<dbReference type="InterPro" id="IPR017937">
    <property type="entry name" value="Thioredoxin_CS"/>
</dbReference>
<dbReference type="PROSITE" id="PS00194">
    <property type="entry name" value="THIOREDOXIN_1"/>
    <property type="match status" value="1"/>
</dbReference>
<evidence type="ECO:0000256" key="5">
    <source>
        <dbReference type="PIRSR" id="PIRSR000077-1"/>
    </source>
</evidence>
<dbReference type="PANTHER" id="PTHR45663">
    <property type="entry name" value="GEO12009P1"/>
    <property type="match status" value="1"/>
</dbReference>
<evidence type="ECO:0000256" key="2">
    <source>
        <dbReference type="ARBA" id="ARBA00022982"/>
    </source>
</evidence>
<keyword evidence="1" id="KW-0813">Transport</keyword>
<dbReference type="PANTHER" id="PTHR45663:SF11">
    <property type="entry name" value="GEO12009P1"/>
    <property type="match status" value="1"/>
</dbReference>
<keyword evidence="4 6" id="KW-0676">Redox-active center</keyword>
<evidence type="ECO:0000256" key="3">
    <source>
        <dbReference type="ARBA" id="ARBA00023157"/>
    </source>
</evidence>
<feature type="active site" description="Nucleophile" evidence="5">
    <location>
        <position position="33"/>
    </location>
</feature>
<dbReference type="GO" id="GO:0015035">
    <property type="term" value="F:protein-disulfide reductase activity"/>
    <property type="evidence" value="ECO:0007669"/>
    <property type="project" value="InterPro"/>
</dbReference>
<evidence type="ECO:0000256" key="4">
    <source>
        <dbReference type="ARBA" id="ARBA00023284"/>
    </source>
</evidence>
<feature type="site" description="Contributes to redox potential value" evidence="5">
    <location>
        <position position="32"/>
    </location>
</feature>
<comment type="caution">
    <text evidence="8">The sequence shown here is derived from an EMBL/GenBank/DDBJ whole genome shotgun (WGS) entry which is preliminary data.</text>
</comment>
<evidence type="ECO:0000256" key="6">
    <source>
        <dbReference type="PIRSR" id="PIRSR000077-4"/>
    </source>
</evidence>
<feature type="disulfide bond" description="Redox-active" evidence="6">
    <location>
        <begin position="30"/>
        <end position="33"/>
    </location>
</feature>
<dbReference type="InterPro" id="IPR013766">
    <property type="entry name" value="Thioredoxin_domain"/>
</dbReference>
<dbReference type="Gene3D" id="3.40.30.10">
    <property type="entry name" value="Glutaredoxin"/>
    <property type="match status" value="1"/>
</dbReference>
<gene>
    <name evidence="8" type="ORF">BEU03_00760</name>
</gene>
<sequence length="104" mass="11492">MSTIQVTDTDFEKTISDNNLVLVDFWAPWCGPCKALGPVLEEIASENKNIVIAKMNTDENPNTSSAHGIMSIPTMMIFKNGELVDRLVGAMPKDAVMQKIQPHF</sequence>
<dbReference type="InterPro" id="IPR036249">
    <property type="entry name" value="Thioredoxin-like_sf"/>
</dbReference>
<feature type="site" description="Contributes to redox potential value" evidence="5">
    <location>
        <position position="31"/>
    </location>
</feature>
<feature type="active site" description="Nucleophile" evidence="5">
    <location>
        <position position="30"/>
    </location>
</feature>
<dbReference type="FunFam" id="3.40.30.10:FF:000001">
    <property type="entry name" value="Thioredoxin"/>
    <property type="match status" value="1"/>
</dbReference>
<dbReference type="EMBL" id="MIYV01000021">
    <property type="protein sequence ID" value="OIR10847.1"/>
    <property type="molecule type" value="Genomic_DNA"/>
</dbReference>
<evidence type="ECO:0000313" key="8">
    <source>
        <dbReference type="EMBL" id="OIR10847.1"/>
    </source>
</evidence>
<accession>A0A1J5SQW3</accession>
<proteinExistence type="predicted"/>
<evidence type="ECO:0000313" key="9">
    <source>
        <dbReference type="Proteomes" id="UP000183403"/>
    </source>
</evidence>
<dbReference type="PROSITE" id="PS51352">
    <property type="entry name" value="THIOREDOXIN_2"/>
    <property type="match status" value="1"/>
</dbReference>
<dbReference type="NCBIfam" id="TIGR01068">
    <property type="entry name" value="thioredoxin"/>
    <property type="match status" value="1"/>
</dbReference>
<dbReference type="GO" id="GO:0005737">
    <property type="term" value="C:cytoplasm"/>
    <property type="evidence" value="ECO:0007669"/>
    <property type="project" value="TreeGrafter"/>
</dbReference>
<evidence type="ECO:0000256" key="1">
    <source>
        <dbReference type="ARBA" id="ARBA00022448"/>
    </source>
</evidence>
<feature type="site" description="Deprotonates C-terminal active site Cys" evidence="5">
    <location>
        <position position="24"/>
    </location>
</feature>
<keyword evidence="3 6" id="KW-1015">Disulfide bond</keyword>
<dbReference type="PRINTS" id="PR00421">
    <property type="entry name" value="THIOREDOXIN"/>
</dbReference>
<feature type="domain" description="Thioredoxin" evidence="7">
    <location>
        <begin position="1"/>
        <end position="104"/>
    </location>
</feature>
<dbReference type="PIRSF" id="PIRSF000077">
    <property type="entry name" value="Thioredoxin"/>
    <property type="match status" value="1"/>
</dbReference>
<reference evidence="8 9" key="1">
    <citation type="submission" date="2016-08" db="EMBL/GenBank/DDBJ databases">
        <title>New Insights into Marine Group III Euryarchaeota, from dark to light.</title>
        <authorList>
            <person name="Haro-Moreno J.M."/>
            <person name="Rodriguez-Valera F."/>
            <person name="Lopez-Garcia P."/>
            <person name="Moreira D."/>
            <person name="Martin-Cuadrado A.B."/>
        </authorList>
    </citation>
    <scope>NUCLEOTIDE SEQUENCE [LARGE SCALE GENOMIC DNA]</scope>
    <source>
        <strain evidence="8">CG-Epi6</strain>
    </source>
</reference>
<protein>
    <submittedName>
        <fullName evidence="8">Thioredoxin</fullName>
    </submittedName>
</protein>